<dbReference type="AlphaFoldDB" id="A0A836BCK0"/>
<feature type="compositionally biased region" description="Low complexity" evidence="10">
    <location>
        <begin position="789"/>
        <end position="814"/>
    </location>
</feature>
<dbReference type="PROSITE" id="PS00108">
    <property type="entry name" value="PROTEIN_KINASE_ST"/>
    <property type="match status" value="1"/>
</dbReference>
<dbReference type="Proteomes" id="UP000613740">
    <property type="component" value="Unassembled WGS sequence"/>
</dbReference>
<evidence type="ECO:0000256" key="7">
    <source>
        <dbReference type="ARBA" id="ARBA00047899"/>
    </source>
</evidence>
<evidence type="ECO:0000256" key="9">
    <source>
        <dbReference type="PROSITE-ProRule" id="PRU10141"/>
    </source>
</evidence>
<evidence type="ECO:0000256" key="1">
    <source>
        <dbReference type="ARBA" id="ARBA00012513"/>
    </source>
</evidence>
<reference evidence="12" key="1">
    <citation type="journal article" date="2020" name="bioRxiv">
        <title>Comparative genomics of Chlamydomonas.</title>
        <authorList>
            <person name="Craig R.J."/>
            <person name="Hasan A.R."/>
            <person name="Ness R.W."/>
            <person name="Keightley P.D."/>
        </authorList>
    </citation>
    <scope>NUCLEOTIDE SEQUENCE</scope>
    <source>
        <strain evidence="12">CCAP 11/173</strain>
    </source>
</reference>
<dbReference type="InterPro" id="IPR011009">
    <property type="entry name" value="Kinase-like_dom_sf"/>
</dbReference>
<evidence type="ECO:0000256" key="4">
    <source>
        <dbReference type="ARBA" id="ARBA00022741"/>
    </source>
</evidence>
<dbReference type="InterPro" id="IPR000719">
    <property type="entry name" value="Prot_kinase_dom"/>
</dbReference>
<feature type="compositionally biased region" description="Low complexity" evidence="10">
    <location>
        <begin position="430"/>
        <end position="450"/>
    </location>
</feature>
<keyword evidence="6 9" id="KW-0067">ATP-binding</keyword>
<feature type="compositionally biased region" description="Pro residues" evidence="10">
    <location>
        <begin position="822"/>
        <end position="832"/>
    </location>
</feature>
<proteinExistence type="predicted"/>
<dbReference type="PROSITE" id="PS50011">
    <property type="entry name" value="PROTEIN_KINASE_DOM"/>
    <property type="match status" value="1"/>
</dbReference>
<comment type="catalytic activity">
    <reaction evidence="8">
        <text>L-seryl-[protein] + ATP = O-phospho-L-seryl-[protein] + ADP + H(+)</text>
        <dbReference type="Rhea" id="RHEA:17989"/>
        <dbReference type="Rhea" id="RHEA-COMP:9863"/>
        <dbReference type="Rhea" id="RHEA-COMP:11604"/>
        <dbReference type="ChEBI" id="CHEBI:15378"/>
        <dbReference type="ChEBI" id="CHEBI:29999"/>
        <dbReference type="ChEBI" id="CHEBI:30616"/>
        <dbReference type="ChEBI" id="CHEBI:83421"/>
        <dbReference type="ChEBI" id="CHEBI:456216"/>
        <dbReference type="EC" id="2.7.11.1"/>
    </reaction>
</comment>
<dbReference type="EC" id="2.7.11.1" evidence="1"/>
<feature type="compositionally biased region" description="Gly residues" evidence="10">
    <location>
        <begin position="736"/>
        <end position="745"/>
    </location>
</feature>
<dbReference type="Gene3D" id="1.10.510.10">
    <property type="entry name" value="Transferase(Phosphotransferase) domain 1"/>
    <property type="match status" value="1"/>
</dbReference>
<evidence type="ECO:0000256" key="10">
    <source>
        <dbReference type="SAM" id="MobiDB-lite"/>
    </source>
</evidence>
<feature type="compositionally biased region" description="Pro residues" evidence="10">
    <location>
        <begin position="465"/>
        <end position="476"/>
    </location>
</feature>
<comment type="caution">
    <text evidence="12">The sequence shown here is derived from an EMBL/GenBank/DDBJ whole genome shotgun (WGS) entry which is preliminary data.</text>
</comment>
<dbReference type="Pfam" id="PF00069">
    <property type="entry name" value="Pkinase"/>
    <property type="match status" value="1"/>
</dbReference>
<dbReference type="PROSITE" id="PS00107">
    <property type="entry name" value="PROTEIN_KINASE_ATP"/>
    <property type="match status" value="1"/>
</dbReference>
<dbReference type="InterPro" id="IPR051131">
    <property type="entry name" value="NEK_Ser/Thr_kinase_NIMA"/>
</dbReference>
<feature type="compositionally biased region" description="Basic and acidic residues" evidence="10">
    <location>
        <begin position="554"/>
        <end position="563"/>
    </location>
</feature>
<feature type="compositionally biased region" description="Low complexity" evidence="10">
    <location>
        <begin position="706"/>
        <end position="720"/>
    </location>
</feature>
<evidence type="ECO:0000256" key="3">
    <source>
        <dbReference type="ARBA" id="ARBA00022679"/>
    </source>
</evidence>
<dbReference type="InterPro" id="IPR017441">
    <property type="entry name" value="Protein_kinase_ATP_BS"/>
</dbReference>
<feature type="compositionally biased region" description="Low complexity" evidence="10">
    <location>
        <begin position="382"/>
        <end position="401"/>
    </location>
</feature>
<evidence type="ECO:0000259" key="11">
    <source>
        <dbReference type="PROSITE" id="PS50011"/>
    </source>
</evidence>
<feature type="compositionally biased region" description="Low complexity" evidence="10">
    <location>
        <begin position="338"/>
        <end position="348"/>
    </location>
</feature>
<keyword evidence="3" id="KW-0808">Transferase</keyword>
<feature type="binding site" evidence="9">
    <location>
        <position position="35"/>
    </location>
    <ligand>
        <name>ATP</name>
        <dbReference type="ChEBI" id="CHEBI:30616"/>
    </ligand>
</feature>
<dbReference type="SMART" id="SM00220">
    <property type="entry name" value="S_TKc"/>
    <property type="match status" value="1"/>
</dbReference>
<keyword evidence="4 9" id="KW-0547">Nucleotide-binding</keyword>
<dbReference type="SUPFAM" id="SSF56112">
    <property type="entry name" value="Protein kinase-like (PK-like)"/>
    <property type="match status" value="1"/>
</dbReference>
<organism evidence="12 13">
    <name type="scientific">Chlamydomonas schloesseri</name>
    <dbReference type="NCBI Taxonomy" id="2026947"/>
    <lineage>
        <taxon>Eukaryota</taxon>
        <taxon>Viridiplantae</taxon>
        <taxon>Chlorophyta</taxon>
        <taxon>core chlorophytes</taxon>
        <taxon>Chlorophyceae</taxon>
        <taxon>CS clade</taxon>
        <taxon>Chlamydomonadales</taxon>
        <taxon>Chlamydomonadaceae</taxon>
        <taxon>Chlamydomonas</taxon>
    </lineage>
</organism>
<dbReference type="InterPro" id="IPR008271">
    <property type="entry name" value="Ser/Thr_kinase_AS"/>
</dbReference>
<feature type="region of interest" description="Disordered" evidence="10">
    <location>
        <begin position="310"/>
        <end position="329"/>
    </location>
</feature>
<dbReference type="EMBL" id="JAEHOD010000001">
    <property type="protein sequence ID" value="KAG2454506.1"/>
    <property type="molecule type" value="Genomic_DNA"/>
</dbReference>
<evidence type="ECO:0000256" key="8">
    <source>
        <dbReference type="ARBA" id="ARBA00048679"/>
    </source>
</evidence>
<keyword evidence="5" id="KW-0418">Kinase</keyword>
<evidence type="ECO:0000256" key="5">
    <source>
        <dbReference type="ARBA" id="ARBA00022777"/>
    </source>
</evidence>
<dbReference type="PANTHER" id="PTHR44899">
    <property type="entry name" value="CAMK FAMILY PROTEIN KINASE"/>
    <property type="match status" value="1"/>
</dbReference>
<evidence type="ECO:0000256" key="6">
    <source>
        <dbReference type="ARBA" id="ARBA00022840"/>
    </source>
</evidence>
<feature type="domain" description="Protein kinase" evidence="11">
    <location>
        <begin position="6"/>
        <end position="266"/>
    </location>
</feature>
<evidence type="ECO:0000313" key="13">
    <source>
        <dbReference type="Proteomes" id="UP000613740"/>
    </source>
</evidence>
<evidence type="ECO:0000256" key="2">
    <source>
        <dbReference type="ARBA" id="ARBA00022527"/>
    </source>
</evidence>
<gene>
    <name evidence="12" type="ORF">HYH02_000353</name>
</gene>
<feature type="compositionally biased region" description="Gly residues" evidence="10">
    <location>
        <begin position="620"/>
        <end position="646"/>
    </location>
</feature>
<comment type="catalytic activity">
    <reaction evidence="7">
        <text>L-threonyl-[protein] + ATP = O-phospho-L-threonyl-[protein] + ADP + H(+)</text>
        <dbReference type="Rhea" id="RHEA:46608"/>
        <dbReference type="Rhea" id="RHEA-COMP:11060"/>
        <dbReference type="Rhea" id="RHEA-COMP:11605"/>
        <dbReference type="ChEBI" id="CHEBI:15378"/>
        <dbReference type="ChEBI" id="CHEBI:30013"/>
        <dbReference type="ChEBI" id="CHEBI:30616"/>
        <dbReference type="ChEBI" id="CHEBI:61977"/>
        <dbReference type="ChEBI" id="CHEBI:456216"/>
        <dbReference type="EC" id="2.7.11.1"/>
    </reaction>
</comment>
<feature type="compositionally biased region" description="Gly residues" evidence="10">
    <location>
        <begin position="564"/>
        <end position="576"/>
    </location>
</feature>
<dbReference type="GO" id="GO:0005524">
    <property type="term" value="F:ATP binding"/>
    <property type="evidence" value="ECO:0007669"/>
    <property type="project" value="UniProtKB-UniRule"/>
</dbReference>
<evidence type="ECO:0000313" key="12">
    <source>
        <dbReference type="EMBL" id="KAG2454506.1"/>
    </source>
</evidence>
<feature type="compositionally biased region" description="Acidic residues" evidence="10">
    <location>
        <begin position="515"/>
        <end position="526"/>
    </location>
</feature>
<feature type="compositionally biased region" description="Basic and acidic residues" evidence="10">
    <location>
        <begin position="310"/>
        <end position="322"/>
    </location>
</feature>
<feature type="region of interest" description="Disordered" evidence="10">
    <location>
        <begin position="338"/>
        <end position="685"/>
    </location>
</feature>
<accession>A0A836BCK0</accession>
<protein>
    <recommendedName>
        <fullName evidence="1">non-specific serine/threonine protein kinase</fullName>
        <ecNumber evidence="1">2.7.11.1</ecNumber>
    </recommendedName>
</protein>
<dbReference type="GO" id="GO:0004674">
    <property type="term" value="F:protein serine/threonine kinase activity"/>
    <property type="evidence" value="ECO:0007669"/>
    <property type="project" value="UniProtKB-KW"/>
</dbReference>
<name>A0A836BCK0_9CHLO</name>
<sequence>MSSDDYKQLRQIGKGAFGTAHIVEHKVTGERFVLKRVRLARQSAKERQCSVRELLLLSNLRHRNVLDFKGCWVEGGCNLCLLVELCESGDLFTQIKLRAQSGVHFSEEHLQEMAVQLLSAVAYLHRSSIAHRDLKSSNVLITGEGCLKLADFGLSTVLHDDGTGQLLTKTVVGTPNYMSPCVLQEKPYGMPNDIWGLGCVLYEVSALKPAFQAFNMAGLIKRVTTGAAPAMPTCYSENWRGLIRCMLTKEPELRPSAAQLLELDWLQPAVRRVAARFGQELPQGAPGHISELEDLPAEIMGLFDQFASQEREEKRRAEEERAKRKAAVAKWDPMARAAAAAATAAATPKLPPLKPHQPRKPPPKPARGPGGVGPVPPLQSRAAAGSPINGANPGAGAAAAGRVMRRKTYHGEGQAAAAATAASLPGAHTASGGARAAAAGAVAAPRARPGVGAGGAGSSSGRFVRPPPVVPQPEPLPANGGSFRLQGGRPSSAPPDSPIRRPVAAAPPGACRESTDDENSDLSDTDDSFHLLELRGGADGGLGLVPAGTSIDGGTRDGARDEPGGAGASSGAGGHVGRSDCSVSSQQHPHDLSGSDFDLLERAAPSHTSQSPPGASVLMLGGGSRKGEGGGSVARSGGLAGSGGATGLAAVDMGGVPGQWATPSGQERGEHEDDGRARAEEQEATFRHFMEVSWASADGKPTAAVAGPPASASKGVSSPGVGSGGGFAGFIASAAGGDGGNGGPGVRASHPAPAAGGGVRRSSSEGTGPPRPQSSGAPRPPVARSGTDAAGCRTGTPGATAATAATAGVVAPHVGGSGMKPPLAPPAVPRPPSGSRVRTPSPGTARAATSAAASTPPPVARTGSKPAR</sequence>
<keyword evidence="2" id="KW-0723">Serine/threonine-protein kinase</keyword>
<feature type="compositionally biased region" description="Low complexity" evidence="10">
    <location>
        <begin position="833"/>
        <end position="854"/>
    </location>
</feature>
<dbReference type="PANTHER" id="PTHR44899:SF3">
    <property type="entry name" value="SERINE_THREONINE-PROTEIN KINASE NEK1"/>
    <property type="match status" value="1"/>
</dbReference>
<feature type="region of interest" description="Disordered" evidence="10">
    <location>
        <begin position="700"/>
        <end position="868"/>
    </location>
</feature>
<keyword evidence="13" id="KW-1185">Reference proteome</keyword>
<feature type="compositionally biased region" description="Basic and acidic residues" evidence="10">
    <location>
        <begin position="667"/>
        <end position="685"/>
    </location>
</feature>
<dbReference type="OrthoDB" id="248923at2759"/>